<sequence length="105" mass="12138">MKSNEILNKDLILRENLAVERTDMAIDRTLLAFVRTSLYFAVAGMTINNLLKLSYGLYFEIGSWIIAVMILLIGLLRFFHQKSKLKNNRKHIGNYQSDTQIDSED</sequence>
<name>A0A1G9V7S6_9SPHI</name>
<dbReference type="InterPro" id="IPR003807">
    <property type="entry name" value="DUF202"/>
</dbReference>
<keyword evidence="8" id="KW-1185">Reference proteome</keyword>
<feature type="transmembrane region" description="Helical" evidence="5">
    <location>
        <begin position="57"/>
        <end position="79"/>
    </location>
</feature>
<feature type="transmembrane region" description="Helical" evidence="5">
    <location>
        <begin position="30"/>
        <end position="51"/>
    </location>
</feature>
<dbReference type="STRING" id="990371.SAMN05421813_11963"/>
<proteinExistence type="predicted"/>
<evidence type="ECO:0000256" key="4">
    <source>
        <dbReference type="ARBA" id="ARBA00023136"/>
    </source>
</evidence>
<reference evidence="8" key="1">
    <citation type="submission" date="2016-10" db="EMBL/GenBank/DDBJ databases">
        <authorList>
            <person name="Varghese N."/>
            <person name="Submissions S."/>
        </authorList>
    </citation>
    <scope>NUCLEOTIDE SEQUENCE [LARGE SCALE GENOMIC DNA]</scope>
    <source>
        <strain evidence="8">DSM 24536</strain>
    </source>
</reference>
<dbReference type="AlphaFoldDB" id="A0A1G9V7S6"/>
<comment type="subcellular location">
    <subcellularLocation>
        <location evidence="1">Endomembrane system</location>
        <topology evidence="1">Multi-pass membrane protein</topology>
    </subcellularLocation>
</comment>
<evidence type="ECO:0000256" key="5">
    <source>
        <dbReference type="SAM" id="Phobius"/>
    </source>
</evidence>
<organism evidence="7 8">
    <name type="scientific">Daejeonella rubra</name>
    <dbReference type="NCBI Taxonomy" id="990371"/>
    <lineage>
        <taxon>Bacteria</taxon>
        <taxon>Pseudomonadati</taxon>
        <taxon>Bacteroidota</taxon>
        <taxon>Sphingobacteriia</taxon>
        <taxon>Sphingobacteriales</taxon>
        <taxon>Sphingobacteriaceae</taxon>
        <taxon>Daejeonella</taxon>
    </lineage>
</organism>
<dbReference type="RefSeq" id="WP_143007749.1">
    <property type="nucleotide sequence ID" value="NZ_FNHH01000019.1"/>
</dbReference>
<dbReference type="GO" id="GO:0012505">
    <property type="term" value="C:endomembrane system"/>
    <property type="evidence" value="ECO:0007669"/>
    <property type="project" value="UniProtKB-SubCell"/>
</dbReference>
<evidence type="ECO:0000256" key="1">
    <source>
        <dbReference type="ARBA" id="ARBA00004127"/>
    </source>
</evidence>
<keyword evidence="3 5" id="KW-1133">Transmembrane helix</keyword>
<keyword evidence="2 5" id="KW-0812">Transmembrane</keyword>
<evidence type="ECO:0000256" key="2">
    <source>
        <dbReference type="ARBA" id="ARBA00022692"/>
    </source>
</evidence>
<dbReference type="EMBL" id="FNHH01000019">
    <property type="protein sequence ID" value="SDM68204.1"/>
    <property type="molecule type" value="Genomic_DNA"/>
</dbReference>
<evidence type="ECO:0000259" key="6">
    <source>
        <dbReference type="Pfam" id="PF02656"/>
    </source>
</evidence>
<feature type="domain" description="DUF202" evidence="6">
    <location>
        <begin position="21"/>
        <end position="82"/>
    </location>
</feature>
<protein>
    <submittedName>
        <fullName evidence="7">Putative membrane protein</fullName>
    </submittedName>
</protein>
<keyword evidence="4 5" id="KW-0472">Membrane</keyword>
<evidence type="ECO:0000313" key="8">
    <source>
        <dbReference type="Proteomes" id="UP000199226"/>
    </source>
</evidence>
<dbReference type="Pfam" id="PF02656">
    <property type="entry name" value="DUF202"/>
    <property type="match status" value="1"/>
</dbReference>
<dbReference type="Proteomes" id="UP000199226">
    <property type="component" value="Unassembled WGS sequence"/>
</dbReference>
<dbReference type="OrthoDB" id="965828at2"/>
<gene>
    <name evidence="7" type="ORF">SAMN05421813_11963</name>
</gene>
<evidence type="ECO:0000256" key="3">
    <source>
        <dbReference type="ARBA" id="ARBA00022989"/>
    </source>
</evidence>
<evidence type="ECO:0000313" key="7">
    <source>
        <dbReference type="EMBL" id="SDM68204.1"/>
    </source>
</evidence>
<accession>A0A1G9V7S6</accession>